<organism evidence="1 2">
    <name type="scientific">Sphaerodactylus townsendi</name>
    <dbReference type="NCBI Taxonomy" id="933632"/>
    <lineage>
        <taxon>Eukaryota</taxon>
        <taxon>Metazoa</taxon>
        <taxon>Chordata</taxon>
        <taxon>Craniata</taxon>
        <taxon>Vertebrata</taxon>
        <taxon>Euteleostomi</taxon>
        <taxon>Lepidosauria</taxon>
        <taxon>Squamata</taxon>
        <taxon>Bifurcata</taxon>
        <taxon>Gekkota</taxon>
        <taxon>Sphaerodactylidae</taxon>
        <taxon>Sphaerodactylus</taxon>
    </lineage>
</organism>
<name>A0ACB8E6B6_9SAUR</name>
<dbReference type="Proteomes" id="UP000827872">
    <property type="component" value="Linkage Group LG10"/>
</dbReference>
<protein>
    <submittedName>
        <fullName evidence="1">Uncharacterized protein</fullName>
    </submittedName>
</protein>
<proteinExistence type="predicted"/>
<evidence type="ECO:0000313" key="2">
    <source>
        <dbReference type="Proteomes" id="UP000827872"/>
    </source>
</evidence>
<accession>A0ACB8E6B6</accession>
<keyword evidence="2" id="KW-1185">Reference proteome</keyword>
<reference evidence="1" key="1">
    <citation type="submission" date="2021-08" db="EMBL/GenBank/DDBJ databases">
        <title>The first chromosome-level gecko genome reveals the dynamic sex chromosomes of Neotropical dwarf geckos (Sphaerodactylidae: Sphaerodactylus).</title>
        <authorList>
            <person name="Pinto B.J."/>
            <person name="Keating S.E."/>
            <person name="Gamble T."/>
        </authorList>
    </citation>
    <scope>NUCLEOTIDE SEQUENCE</scope>
    <source>
        <strain evidence="1">TG3544</strain>
    </source>
</reference>
<gene>
    <name evidence="1" type="ORF">K3G42_000745</name>
</gene>
<dbReference type="EMBL" id="CM037623">
    <property type="protein sequence ID" value="KAH7987870.1"/>
    <property type="molecule type" value="Genomic_DNA"/>
</dbReference>
<evidence type="ECO:0000313" key="1">
    <source>
        <dbReference type="EMBL" id="KAH7987870.1"/>
    </source>
</evidence>
<comment type="caution">
    <text evidence="1">The sequence shown here is derived from an EMBL/GenBank/DDBJ whole genome shotgun (WGS) entry which is preliminary data.</text>
</comment>
<sequence>MSALNRQLLESVGPWIPSDTDAEEASRQLLPPDFDAQLAAAQDQGRHEYRDSQGIHLGTSQTRIATDYYQYHFHGRFMVSLRHRFEDPFLEEQVRVQLQPGEPLGGRLWGRIPPTHELPANWPERIFIHMFKDGLNPEILQWVLVSGDPDSLMGWICLAGDAKGSPPRGPACQVRKGSSPRHPTTKGQEAAQKGSPTSGETV</sequence>